<organism evidence="9">
    <name type="scientific">Candidatus Methanogaster sp. ANME-2c ERB4</name>
    <dbReference type="NCBI Taxonomy" id="2759911"/>
    <lineage>
        <taxon>Archaea</taxon>
        <taxon>Methanobacteriati</taxon>
        <taxon>Methanobacteriota</taxon>
        <taxon>Stenosarchaea group</taxon>
        <taxon>Methanomicrobia</taxon>
        <taxon>Methanosarcinales</taxon>
        <taxon>ANME-2 cluster</taxon>
        <taxon>Candidatus Methanogasteraceae</taxon>
        <taxon>Candidatus Methanogaster</taxon>
    </lineage>
</organism>
<dbReference type="PANTHER" id="PTHR11835">
    <property type="entry name" value="DECARBOXYLATING DEHYDROGENASES-ISOCITRATE, ISOPROPYLMALATE, TARTRATE"/>
    <property type="match status" value="1"/>
</dbReference>
<evidence type="ECO:0000256" key="4">
    <source>
        <dbReference type="ARBA" id="ARBA00022842"/>
    </source>
</evidence>
<comment type="similarity">
    <text evidence="2">Belongs to the isocitrate and isopropylmalate dehydrogenases family.</text>
</comment>
<keyword evidence="3" id="KW-0479">Metal-binding</keyword>
<proteinExistence type="inferred from homology"/>
<dbReference type="PANTHER" id="PTHR11835:SF77">
    <property type="entry name" value="ISOCITRATE_ISOPROPYLMALATE DEHYDROGENASE FAMILY PROTEIN"/>
    <property type="match status" value="1"/>
</dbReference>
<name>A0A7G9YQC1_9EURY</name>
<evidence type="ECO:0000256" key="6">
    <source>
        <dbReference type="ARBA" id="ARBA00023027"/>
    </source>
</evidence>
<dbReference type="SMART" id="SM01329">
    <property type="entry name" value="Iso_dh"/>
    <property type="match status" value="1"/>
</dbReference>
<dbReference type="GO" id="GO:0006102">
    <property type="term" value="P:isocitrate metabolic process"/>
    <property type="evidence" value="ECO:0007669"/>
    <property type="project" value="TreeGrafter"/>
</dbReference>
<comment type="cofactor">
    <cofactor evidence="1">
        <name>Mg(2+)</name>
        <dbReference type="ChEBI" id="CHEBI:18420"/>
    </cofactor>
</comment>
<keyword evidence="6" id="KW-0520">NAD</keyword>
<dbReference type="Gene3D" id="3.40.718.10">
    <property type="entry name" value="Isopropylmalate Dehydrogenase"/>
    <property type="match status" value="1"/>
</dbReference>
<dbReference type="EC" id="1.1.1.85" evidence="9"/>
<dbReference type="GO" id="GO:0004449">
    <property type="term" value="F:isocitrate dehydrogenase (NAD+) activity"/>
    <property type="evidence" value="ECO:0007669"/>
    <property type="project" value="TreeGrafter"/>
</dbReference>
<evidence type="ECO:0000313" key="9">
    <source>
        <dbReference type="EMBL" id="QNO50205.1"/>
    </source>
</evidence>
<accession>A0A7G9YQC1</accession>
<evidence type="ECO:0000256" key="3">
    <source>
        <dbReference type="ARBA" id="ARBA00022723"/>
    </source>
</evidence>
<keyword evidence="4" id="KW-0460">Magnesium</keyword>
<evidence type="ECO:0000259" key="7">
    <source>
        <dbReference type="SMART" id="SM01329"/>
    </source>
</evidence>
<dbReference type="InterPro" id="IPR024084">
    <property type="entry name" value="IsoPropMal-DH-like_dom"/>
</dbReference>
<evidence type="ECO:0000256" key="5">
    <source>
        <dbReference type="ARBA" id="ARBA00023002"/>
    </source>
</evidence>
<dbReference type="EMBL" id="MT631409">
    <property type="protein sequence ID" value="QNO50205.1"/>
    <property type="molecule type" value="Genomic_DNA"/>
</dbReference>
<dbReference type="AlphaFoldDB" id="A0A7G9YQC1"/>
<protein>
    <submittedName>
        <fullName evidence="9">3-isopropylmalate/3-methylmalate dehydrogenase</fullName>
        <ecNumber evidence="9">1.1.1.85</ecNumber>
    </submittedName>
</protein>
<dbReference type="GO" id="GO:0046872">
    <property type="term" value="F:metal ion binding"/>
    <property type="evidence" value="ECO:0007669"/>
    <property type="project" value="UniProtKB-KW"/>
</dbReference>
<evidence type="ECO:0000256" key="2">
    <source>
        <dbReference type="ARBA" id="ARBA00007769"/>
    </source>
</evidence>
<gene>
    <name evidence="9" type="primary">leuB</name>
    <name evidence="9" type="ORF">LIFGHNMI_00002</name>
    <name evidence="8" type="ORF">MOOMDFED_00038</name>
</gene>
<evidence type="ECO:0000256" key="1">
    <source>
        <dbReference type="ARBA" id="ARBA00001946"/>
    </source>
</evidence>
<dbReference type="GO" id="GO:0006099">
    <property type="term" value="P:tricarboxylic acid cycle"/>
    <property type="evidence" value="ECO:0007669"/>
    <property type="project" value="TreeGrafter"/>
</dbReference>
<reference evidence="9" key="1">
    <citation type="submission" date="2020-06" db="EMBL/GenBank/DDBJ databases">
        <title>Unique genomic features of the anaerobic methanotrophic archaea.</title>
        <authorList>
            <person name="Chadwick G.L."/>
            <person name="Skennerton C.T."/>
            <person name="Laso-Perez R."/>
            <person name="Leu A.O."/>
            <person name="Speth D.R."/>
            <person name="Yu H."/>
            <person name="Morgan-Lang C."/>
            <person name="Hatzenpichler R."/>
            <person name="Goudeau D."/>
            <person name="Malmstrom R."/>
            <person name="Brazelton W.J."/>
            <person name="Woyke T."/>
            <person name="Hallam S.J."/>
            <person name="Tyson G.W."/>
            <person name="Wegener G."/>
            <person name="Boetius A."/>
            <person name="Orphan V."/>
        </authorList>
    </citation>
    <scope>NUCLEOTIDE SEQUENCE</scope>
</reference>
<dbReference type="Pfam" id="PF00180">
    <property type="entry name" value="Iso_dh"/>
    <property type="match status" value="1"/>
</dbReference>
<dbReference type="EMBL" id="MT631406">
    <property type="protein sequence ID" value="QNO50169.1"/>
    <property type="molecule type" value="Genomic_DNA"/>
</dbReference>
<sequence>MKKAAIIRGDGTGPELVDSMMRVIDAVSPEIEFVFCDAGEEWWKEHGGDSLIPDETWDTLNETDACFKGPTTTPGAVGAPRSVAVSIRQRFDLYANVRPIKTFKGAPAPLGDVDFVAVREATEGMYFGKEVDITDDTFIAIRRITKRACKNISRYAFEDAKRRGWDTVVGIHKSNILRMTCGAFMDTLRATAEGYDSVELWEYHVDNMAQQLVKNPQLFDHKVLVSTNLFMDIISEECAGLIGSIGLVYSANIGDDYAMFEPAHGSAPKYKGMNKVNPCATILAGAWMLQYLGDDGAADRIIRATGQTIAAGTTTYDLGGSASMSQMTDAIIGNLE</sequence>
<feature type="domain" description="Isopropylmalate dehydrogenase-like" evidence="7">
    <location>
        <begin position="3"/>
        <end position="331"/>
    </location>
</feature>
<keyword evidence="5 9" id="KW-0560">Oxidoreductase</keyword>
<dbReference type="GO" id="GO:0019298">
    <property type="term" value="P:coenzyme B biosynthetic process"/>
    <property type="evidence" value="ECO:0007669"/>
    <property type="project" value="UniProtKB-ARBA"/>
</dbReference>
<dbReference type="FunFam" id="3.40.718.10:FF:000019">
    <property type="entry name" value="Homoisocitrate dehydrogenase"/>
    <property type="match status" value="1"/>
</dbReference>
<dbReference type="GO" id="GO:0003862">
    <property type="term" value="F:3-isopropylmalate dehydrogenase activity"/>
    <property type="evidence" value="ECO:0007669"/>
    <property type="project" value="UniProtKB-EC"/>
</dbReference>
<dbReference type="SUPFAM" id="SSF53659">
    <property type="entry name" value="Isocitrate/Isopropylmalate dehydrogenase-like"/>
    <property type="match status" value="1"/>
</dbReference>
<evidence type="ECO:0000313" key="8">
    <source>
        <dbReference type="EMBL" id="QNO50169.1"/>
    </source>
</evidence>